<comment type="caution">
    <text evidence="1">The sequence shown here is derived from an EMBL/GenBank/DDBJ whole genome shotgun (WGS) entry which is preliminary data.</text>
</comment>
<dbReference type="AlphaFoldDB" id="A0A934IGW3"/>
<proteinExistence type="predicted"/>
<dbReference type="Pfam" id="PF07394">
    <property type="entry name" value="DUF1501"/>
    <property type="match status" value="1"/>
</dbReference>
<dbReference type="EMBL" id="JAEKPD010000007">
    <property type="protein sequence ID" value="MBJ3762673.1"/>
    <property type="molecule type" value="Genomic_DNA"/>
</dbReference>
<dbReference type="InterPro" id="IPR006311">
    <property type="entry name" value="TAT_signal"/>
</dbReference>
<organism evidence="1 2">
    <name type="scientific">Palleronia pontilimi</name>
    <dbReference type="NCBI Taxonomy" id="1964209"/>
    <lineage>
        <taxon>Bacteria</taxon>
        <taxon>Pseudomonadati</taxon>
        <taxon>Pseudomonadota</taxon>
        <taxon>Alphaproteobacteria</taxon>
        <taxon>Rhodobacterales</taxon>
        <taxon>Roseobacteraceae</taxon>
        <taxon>Palleronia</taxon>
    </lineage>
</organism>
<name>A0A934IGW3_9RHOB</name>
<reference evidence="1" key="1">
    <citation type="submission" date="2020-12" db="EMBL/GenBank/DDBJ databases">
        <title>Bacterial taxonomy.</title>
        <authorList>
            <person name="Pan X."/>
        </authorList>
    </citation>
    <scope>NUCLEOTIDE SEQUENCE</scope>
    <source>
        <strain evidence="1">KCTC 52957</strain>
    </source>
</reference>
<evidence type="ECO:0000313" key="2">
    <source>
        <dbReference type="Proteomes" id="UP000642488"/>
    </source>
</evidence>
<dbReference type="RefSeq" id="WP_198915850.1">
    <property type="nucleotide sequence ID" value="NZ_JAEKPD010000007.1"/>
</dbReference>
<dbReference type="PANTHER" id="PTHR43737:SF1">
    <property type="entry name" value="DUF1501 DOMAIN-CONTAINING PROTEIN"/>
    <property type="match status" value="1"/>
</dbReference>
<sequence length="399" mass="42670">MASTRRAFLKSVACSAAAHPWMTSVSLAAAPWDARLVVIVLRGAMDGLDIVRPVGDPAYAGLRAGLIDRTGPGLPLDGYFELHPYLSDLMPLWRAGQLGFAHAVSTPYRDKRSHFDGQDLLEAGSAEPAPDGRVRDGWLNRLLQVSAGTEGETAYAIGRDQLRILRGSAEVAQWSPDAALDVSAQSRLLLEHVYHDDPLFRDTADQAIALAELAATDMDSARGRAVAARLGETGARRVQGLAAFAAERLYGDTRIASFSVPGWDSHRNQDRALVGTLGRLADVILVLRDGLGPVWDKTCVLAMTEFGRTVALNGSFGTDHGTGGAMLLAGGAVRGGRVLGDWPGLDEAALYDRRDLMPTRDVRAHAAWAMRGLFGIERSALERTVFPGLDMGADPGAIL</sequence>
<protein>
    <submittedName>
        <fullName evidence="1">DUF1501 domain-containing protein</fullName>
    </submittedName>
</protein>
<dbReference type="PROSITE" id="PS51318">
    <property type="entry name" value="TAT"/>
    <property type="match status" value="1"/>
</dbReference>
<accession>A0A934IGW3</accession>
<dbReference type="InterPro" id="IPR010869">
    <property type="entry name" value="DUF1501"/>
</dbReference>
<dbReference type="PANTHER" id="PTHR43737">
    <property type="entry name" value="BLL7424 PROTEIN"/>
    <property type="match status" value="1"/>
</dbReference>
<evidence type="ECO:0000313" key="1">
    <source>
        <dbReference type="EMBL" id="MBJ3762673.1"/>
    </source>
</evidence>
<gene>
    <name evidence="1" type="ORF">ILP92_07950</name>
</gene>
<keyword evidence="2" id="KW-1185">Reference proteome</keyword>
<dbReference type="Proteomes" id="UP000642488">
    <property type="component" value="Unassembled WGS sequence"/>
</dbReference>